<dbReference type="PANTHER" id="PTHR46601">
    <property type="entry name" value="ULP_PROTEASE DOMAIN-CONTAINING PROTEIN"/>
    <property type="match status" value="1"/>
</dbReference>
<feature type="compositionally biased region" description="Basic and acidic residues" evidence="1">
    <location>
        <begin position="15"/>
        <end position="25"/>
    </location>
</feature>
<gene>
    <name evidence="2" type="ORF">g.22724</name>
</gene>
<evidence type="ECO:0000313" key="2">
    <source>
        <dbReference type="EMBL" id="JAT04958.1"/>
    </source>
</evidence>
<dbReference type="PANTHER" id="PTHR46601:SF2">
    <property type="entry name" value="UBIQUITIN-LIKE PROTEASE FAMILY PROFILE DOMAIN-CONTAINING PROTEIN"/>
    <property type="match status" value="1"/>
</dbReference>
<accession>A0A1B6K0I3</accession>
<feature type="compositionally biased region" description="Acidic residues" evidence="1">
    <location>
        <begin position="581"/>
        <end position="593"/>
    </location>
</feature>
<reference evidence="2" key="1">
    <citation type="submission" date="2015-11" db="EMBL/GenBank/DDBJ databases">
        <title>De novo transcriptome assembly of four potential Pierce s Disease insect vectors from Arizona vineyards.</title>
        <authorList>
            <person name="Tassone E.E."/>
        </authorList>
    </citation>
    <scope>NUCLEOTIDE SEQUENCE</scope>
</reference>
<evidence type="ECO:0000256" key="1">
    <source>
        <dbReference type="SAM" id="MobiDB-lite"/>
    </source>
</evidence>
<dbReference type="AlphaFoldDB" id="A0A1B6K0I3"/>
<proteinExistence type="predicted"/>
<protein>
    <submittedName>
        <fullName evidence="2">Uncharacterized protein</fullName>
    </submittedName>
</protein>
<sequence length="727" mass="83617">MSSRDRVAKCRAKKKENPTKWQEHLEKDKLRKRAVRSYLHGDNKLLLLKREKDRERQRRCRLRKKNVNVEVSGSDLGSYKSPRTLGKAVKKVKALLPKSPSKKRAVFKRLMYENLGPEIVKNIFKTRKSGSRQLTEECKQSVIEFFNNDEISRQAPGKRDVKSVKDPLTGKRGLIQIRHMVMGIREAYEQFKSSHPDEKISKSKFYSLRPKHILPLSEMPHTVCVCIKHANFSFLIEPISKFHPAFPKTHNELLGSVCCDTESVTCMTNECENCIQKLETLLSSDVDMNKRLKWKEWKTVNNRPKLVENTTTLKRMVLTLNSQLAAFKTHTYIKRVQAQYFEKCKKSLTKNPKSAVMQVDFAENYSIIQQDEIQSAHWAHNQTTIFTCCIWHNDKVYSFAVISDDLKHSKNSVFAFMKAIIVKFKEVVPQVNKLIVFSDNCAGQFKSRYNVAIVCYAEKDFGVTLEWNFFASGHGKGAVDGVGGSVKRTVWREVQGRQCFVSTPYDFYETAKVKCKETVILFVPQAEVDSVATLLTKRWDNLIEIPKIQSMHHFQGYDDNYMLIGKTSVDLMLKVPIVEESLSDEPSSEEEDNPSSSMTLTKDHDRFYRFKDVYTDSEDSSKEEEENTTKPAPYTFDELKLDVYLVVSFTTGKKTLNFVAVTQGEVQPDREIEVMFMEPYGGKSTFKPNENDISFISCDQIVGILPKPDIITKGGRILYQFKNDVAL</sequence>
<feature type="region of interest" description="Disordered" evidence="1">
    <location>
        <begin position="1"/>
        <end position="25"/>
    </location>
</feature>
<dbReference type="EMBL" id="GECU01002749">
    <property type="protein sequence ID" value="JAT04958.1"/>
    <property type="molecule type" value="Transcribed_RNA"/>
</dbReference>
<name>A0A1B6K0I3_9HEMI</name>
<organism evidence="2">
    <name type="scientific">Homalodisca liturata</name>
    <dbReference type="NCBI Taxonomy" id="320908"/>
    <lineage>
        <taxon>Eukaryota</taxon>
        <taxon>Metazoa</taxon>
        <taxon>Ecdysozoa</taxon>
        <taxon>Arthropoda</taxon>
        <taxon>Hexapoda</taxon>
        <taxon>Insecta</taxon>
        <taxon>Pterygota</taxon>
        <taxon>Neoptera</taxon>
        <taxon>Paraneoptera</taxon>
        <taxon>Hemiptera</taxon>
        <taxon>Auchenorrhyncha</taxon>
        <taxon>Membracoidea</taxon>
        <taxon>Cicadellidae</taxon>
        <taxon>Cicadellinae</taxon>
        <taxon>Proconiini</taxon>
        <taxon>Homalodisca</taxon>
    </lineage>
</organism>
<feature type="region of interest" description="Disordered" evidence="1">
    <location>
        <begin position="580"/>
        <end position="600"/>
    </location>
</feature>